<dbReference type="InterPro" id="IPR021291">
    <property type="entry name" value="Tsr0524-like"/>
</dbReference>
<name>A0A524RNH5_9CHRO</name>
<evidence type="ECO:0000313" key="2">
    <source>
        <dbReference type="Proteomes" id="UP000317990"/>
    </source>
</evidence>
<dbReference type="Proteomes" id="UP000317990">
    <property type="component" value="Unassembled WGS sequence"/>
</dbReference>
<dbReference type="Pfam" id="PF11061">
    <property type="entry name" value="Tsr0524-like"/>
    <property type="match status" value="1"/>
</dbReference>
<dbReference type="EMBL" id="SRMO01000059">
    <property type="protein sequence ID" value="TGG92612.1"/>
    <property type="molecule type" value="Genomic_DNA"/>
</dbReference>
<comment type="caution">
    <text evidence="1">The sequence shown here is derived from an EMBL/GenBank/DDBJ whole genome shotgun (WGS) entry which is preliminary data.</text>
</comment>
<gene>
    <name evidence="1" type="ORF">ERJ67_05160</name>
</gene>
<protein>
    <submittedName>
        <fullName evidence="1">DUF2862 domain-containing protein</fullName>
    </submittedName>
</protein>
<organism evidence="1 2">
    <name type="scientific">Aphanocapsa feldmannii 277cV</name>
    <dbReference type="NCBI Taxonomy" id="2507553"/>
    <lineage>
        <taxon>Bacteria</taxon>
        <taxon>Bacillati</taxon>
        <taxon>Cyanobacteriota</taxon>
        <taxon>Cyanophyceae</taxon>
        <taxon>Oscillatoriophycideae</taxon>
        <taxon>Chroococcales</taxon>
        <taxon>Microcystaceae</taxon>
        <taxon>Aphanocapsa</taxon>
    </lineage>
</organism>
<evidence type="ECO:0000313" key="1">
    <source>
        <dbReference type="EMBL" id="TGG92612.1"/>
    </source>
</evidence>
<proteinExistence type="predicted"/>
<sequence length="70" mass="7655">MSQAGIEIGSKVRIVRVRDRIPADMVDMLRREGSGVVTGYQMTDGSGVGVVVTFSNGRSSWFFDDEITLT</sequence>
<reference evidence="1 2" key="1">
    <citation type="journal article" date="2019" name="mSystems">
        <title>Life at home and on the roam: Genomic adaptions reflect the dual lifestyle of an intracellular, facultative symbiont.</title>
        <authorList>
            <person name="Burgsdorf I."/>
        </authorList>
    </citation>
    <scope>NUCLEOTIDE SEQUENCE [LARGE SCALE GENOMIC DNA]</scope>
    <source>
        <strain evidence="1">277cV</strain>
    </source>
</reference>
<dbReference type="AlphaFoldDB" id="A0A524RNH5"/>
<accession>A0A524RNH5</accession>